<evidence type="ECO:0000313" key="2">
    <source>
        <dbReference type="EMBL" id="ADN15171.1"/>
    </source>
</evidence>
<organism evidence="2 3">
    <name type="scientific">Gloeothece verrucosa (strain PCC 7822)</name>
    <name type="common">Cyanothece sp. (strain PCC 7822)</name>
    <dbReference type="NCBI Taxonomy" id="497965"/>
    <lineage>
        <taxon>Bacteria</taxon>
        <taxon>Bacillati</taxon>
        <taxon>Cyanobacteriota</taxon>
        <taxon>Cyanophyceae</taxon>
        <taxon>Oscillatoriophycideae</taxon>
        <taxon>Chroococcales</taxon>
        <taxon>Aphanothecaceae</taxon>
        <taxon>Gloeothece</taxon>
        <taxon>Gloeothece verrucosa</taxon>
    </lineage>
</organism>
<keyword evidence="3" id="KW-1185">Reference proteome</keyword>
<dbReference type="EMBL" id="CP002198">
    <property type="protein sequence ID" value="ADN15171.1"/>
    <property type="molecule type" value="Genomic_DNA"/>
</dbReference>
<dbReference type="InterPro" id="IPR054245">
    <property type="entry name" value="DUF6972"/>
</dbReference>
<dbReference type="KEGG" id="cyj:Cyan7822_3219"/>
<dbReference type="AlphaFoldDB" id="E0UBV6"/>
<dbReference type="eggNOG" id="COG2369">
    <property type="taxonomic scope" value="Bacteria"/>
</dbReference>
<evidence type="ECO:0000313" key="3">
    <source>
        <dbReference type="Proteomes" id="UP000008206"/>
    </source>
</evidence>
<gene>
    <name evidence="2" type="ordered locus">Cyan7822_3219</name>
</gene>
<feature type="domain" description="DUF6972" evidence="1">
    <location>
        <begin position="6"/>
        <end position="116"/>
    </location>
</feature>
<protein>
    <recommendedName>
        <fullName evidence="1">DUF6972 domain-containing protein</fullName>
    </recommendedName>
</protein>
<reference evidence="3" key="1">
    <citation type="journal article" date="2011" name="MBio">
        <title>Novel metabolic attributes of the genus Cyanothece, comprising a group of unicellular nitrogen-fixing Cyanobacteria.</title>
        <authorList>
            <person name="Bandyopadhyay A."/>
            <person name="Elvitigala T."/>
            <person name="Welsh E."/>
            <person name="Stockel J."/>
            <person name="Liberton M."/>
            <person name="Min H."/>
            <person name="Sherman L.A."/>
            <person name="Pakrasi H.B."/>
        </authorList>
    </citation>
    <scope>NUCLEOTIDE SEQUENCE [LARGE SCALE GENOMIC DNA]</scope>
    <source>
        <strain evidence="3">PCC 7822</strain>
    </source>
</reference>
<evidence type="ECO:0000259" key="1">
    <source>
        <dbReference type="Pfam" id="PF22319"/>
    </source>
</evidence>
<dbReference type="OrthoDB" id="486860at2"/>
<proteinExistence type="predicted"/>
<accession>E0UBV6</accession>
<dbReference type="STRING" id="497965.Cyan7822_3219"/>
<dbReference type="Pfam" id="PF22319">
    <property type="entry name" value="DUF6972"/>
    <property type="match status" value="1"/>
</dbReference>
<dbReference type="Proteomes" id="UP000008206">
    <property type="component" value="Chromosome"/>
</dbReference>
<sequence length="119" mass="13928">MSGINRQITPDPRINLFLKHLPNTPQVIRLLRKEGKAYVFNDRETMERVTQAIIEKGERTGIEDETDNYERYGLYFSQSIGYILKADGNQIPLYYAEIKIIKGTDIYHVIPRTKPRRTN</sequence>
<dbReference type="RefSeq" id="WP_013323264.1">
    <property type="nucleotide sequence ID" value="NC_014501.1"/>
</dbReference>
<dbReference type="HOGENOM" id="CLU_2129043_0_0_3"/>
<name>E0UBV6_GLOV7</name>